<feature type="transmembrane region" description="Helical" evidence="7">
    <location>
        <begin position="86"/>
        <end position="107"/>
    </location>
</feature>
<keyword evidence="6 7" id="KW-0472">Membrane</keyword>
<evidence type="ECO:0000256" key="3">
    <source>
        <dbReference type="ARBA" id="ARBA00022679"/>
    </source>
</evidence>
<feature type="transmembrane region" description="Helical" evidence="7">
    <location>
        <begin position="247"/>
        <end position="280"/>
    </location>
</feature>
<feature type="transmembrane region" description="Helical" evidence="7">
    <location>
        <begin position="470"/>
        <end position="488"/>
    </location>
</feature>
<evidence type="ECO:0000256" key="7">
    <source>
        <dbReference type="SAM" id="Phobius"/>
    </source>
</evidence>
<feature type="transmembrane region" description="Helical" evidence="7">
    <location>
        <begin position="50"/>
        <end position="74"/>
    </location>
</feature>
<name>A0A8E0MGI7_LACPA</name>
<keyword evidence="2" id="KW-0328">Glycosyltransferase</keyword>
<evidence type="ECO:0000259" key="8">
    <source>
        <dbReference type="Pfam" id="PF02366"/>
    </source>
</evidence>
<gene>
    <name evidence="9" type="ORF">Lpp71_00110</name>
</gene>
<accession>A0A8E0MGI7</accession>
<evidence type="ECO:0000256" key="5">
    <source>
        <dbReference type="ARBA" id="ARBA00022989"/>
    </source>
</evidence>
<organism evidence="9 10">
    <name type="scientific">Lacticaseibacillus paracasei subsp. paracasei Lpp71</name>
    <dbReference type="NCBI Taxonomy" id="1256207"/>
    <lineage>
        <taxon>Bacteria</taxon>
        <taxon>Bacillati</taxon>
        <taxon>Bacillota</taxon>
        <taxon>Bacilli</taxon>
        <taxon>Lactobacillales</taxon>
        <taxon>Lactobacillaceae</taxon>
        <taxon>Lacticaseibacillus</taxon>
    </lineage>
</organism>
<dbReference type="InterPro" id="IPR003342">
    <property type="entry name" value="ArnT-like_N"/>
</dbReference>
<evidence type="ECO:0000256" key="6">
    <source>
        <dbReference type="ARBA" id="ARBA00023136"/>
    </source>
</evidence>
<keyword evidence="3" id="KW-0808">Transferase</keyword>
<feature type="domain" description="ArnT-like N-terminal" evidence="8">
    <location>
        <begin position="178"/>
        <end position="293"/>
    </location>
</feature>
<keyword evidence="4 7" id="KW-0812">Transmembrane</keyword>
<evidence type="ECO:0000313" key="10">
    <source>
        <dbReference type="Proteomes" id="UP000014252"/>
    </source>
</evidence>
<sequence>MRNSKIFLRRFFSSIVVFCFTWVIFTFLLMPRMGAIYSPFRMSHSVLHTIILNFVAALIALMVLLGICQFTRLVKNKKDLSDKTAWVLLLLEMILYSGGILIFLKYIGYYKTVDDAQVVYNWVTHYTVIDPWTHPSWLMHYLYANPQNLFLALTYKMVNLFLGNGFGGIVITFLAIYVLSIVLLFCTMRALKLDNWISLIIIQLLLISIQVTFHAAIAYTDILAFFFTSLTVYCFARYLVTHGKLQFFWLGLISLSSFFAFLSKGTSLVLIIALSIFIFVYNQRIKKLTGFIPILVLLLGNFGWTQAINYSGVYVDTNYGQPNTHYVMMGLSNTPIPDNLSAREASNWSVGTYAAKDQDYSWNLFYNRHLSKSAITQKQIAVYKQRLLAMTPVQLCDALNNKVSVAWGSGDLKTSFSLIRGTHNQERTNKIFSEGVSGLVIYLIMTVSQLILYLGVIMALIKSWNKKEPILLFGSIFLSGYFAFLLLWEVNPRYAIGIFPIALIMIGKSLGQQTSSKPMIEKESSLEE</sequence>
<dbReference type="Proteomes" id="UP000014252">
    <property type="component" value="Unassembled WGS sequence"/>
</dbReference>
<evidence type="ECO:0000313" key="9">
    <source>
        <dbReference type="EMBL" id="EPC78276.1"/>
    </source>
</evidence>
<evidence type="ECO:0000256" key="1">
    <source>
        <dbReference type="ARBA" id="ARBA00004127"/>
    </source>
</evidence>
<evidence type="ECO:0000256" key="2">
    <source>
        <dbReference type="ARBA" id="ARBA00022676"/>
    </source>
</evidence>
<feature type="transmembrane region" description="Helical" evidence="7">
    <location>
        <begin position="196"/>
        <end position="216"/>
    </location>
</feature>
<evidence type="ECO:0000256" key="4">
    <source>
        <dbReference type="ARBA" id="ARBA00022692"/>
    </source>
</evidence>
<feature type="transmembrane region" description="Helical" evidence="7">
    <location>
        <begin position="160"/>
        <end position="184"/>
    </location>
</feature>
<protein>
    <recommendedName>
        <fullName evidence="8">ArnT-like N-terminal domain-containing protein</fullName>
    </recommendedName>
</protein>
<comment type="caution">
    <text evidence="9">The sequence shown here is derived from an EMBL/GenBank/DDBJ whole genome shotgun (WGS) entry which is preliminary data.</text>
</comment>
<dbReference type="Pfam" id="PF02366">
    <property type="entry name" value="PMT"/>
    <property type="match status" value="1"/>
</dbReference>
<proteinExistence type="predicted"/>
<keyword evidence="5 7" id="KW-1133">Transmembrane helix</keyword>
<feature type="transmembrane region" description="Helical" evidence="7">
    <location>
        <begin position="222"/>
        <end position="240"/>
    </location>
</feature>
<feature type="transmembrane region" description="Helical" evidence="7">
    <location>
        <begin position="439"/>
        <end position="461"/>
    </location>
</feature>
<dbReference type="AlphaFoldDB" id="A0A8E0MGI7"/>
<reference evidence="9 10" key="1">
    <citation type="journal article" date="2013" name="PLoS ONE">
        <title>Lactobacillus paracasei comparative genomics: towards species pan-genome definition and exploitation of diversity.</title>
        <authorList>
            <person name="Smokvina T."/>
            <person name="Wels M."/>
            <person name="Polka J."/>
            <person name="Chervaux C."/>
            <person name="Brisse S."/>
            <person name="Boekhorst J."/>
            <person name="van Hylckama Vlieg J.E."/>
            <person name="Siezen R.J."/>
        </authorList>
    </citation>
    <scope>NUCLEOTIDE SEQUENCE [LARGE SCALE GENOMIC DNA]</scope>
    <source>
        <strain evidence="9 10">Lpp71</strain>
    </source>
</reference>
<feature type="transmembrane region" description="Helical" evidence="7">
    <location>
        <begin position="12"/>
        <end position="30"/>
    </location>
</feature>
<comment type="subcellular location">
    <subcellularLocation>
        <location evidence="1">Endomembrane system</location>
        <topology evidence="1">Multi-pass membrane protein</topology>
    </subcellularLocation>
</comment>
<dbReference type="EMBL" id="ANKD01000005">
    <property type="protein sequence ID" value="EPC78276.1"/>
    <property type="molecule type" value="Genomic_DNA"/>
</dbReference>